<feature type="signal peptide" evidence="2">
    <location>
        <begin position="1"/>
        <end position="19"/>
    </location>
</feature>
<evidence type="ECO:0000313" key="4">
    <source>
        <dbReference type="EMBL" id="MBC2594845.1"/>
    </source>
</evidence>
<dbReference type="Proteomes" id="UP000546464">
    <property type="component" value="Unassembled WGS sequence"/>
</dbReference>
<dbReference type="RefSeq" id="WP_185675807.1">
    <property type="nucleotide sequence ID" value="NZ_JACHVB010000034.1"/>
</dbReference>
<sequence>MKKILLATAIFGAASLLNADILVGFSFNGMSNGGNSSFAVGDISDITGDTDAADTGGFQGTSNGSLYYGGTNGSSNFNMTGGFPPGTAGYEAFNLPQNNILSDRVGAPNLNQYTTPSSLLFYNTPFGDASGSTFVIEINGLSEGVYSDIVLSYAAANQTGTGSSTILWEVSYTSFDSGFSSISEDTVTSTIADGGTGQAFSHNVSGSGSSVWIRGTVDNIVLGNPLMLDNILISGNVVPEPSTYAAIAGGLALAFVALRRRLRK</sequence>
<protein>
    <submittedName>
        <fullName evidence="4">PEP-CTERM sorting domain-containing protein</fullName>
    </submittedName>
</protein>
<dbReference type="EMBL" id="JACHVB010000034">
    <property type="protein sequence ID" value="MBC2594845.1"/>
    <property type="molecule type" value="Genomic_DNA"/>
</dbReference>
<dbReference type="NCBIfam" id="TIGR02595">
    <property type="entry name" value="PEP_CTERM"/>
    <property type="match status" value="1"/>
</dbReference>
<evidence type="ECO:0000313" key="5">
    <source>
        <dbReference type="Proteomes" id="UP000546464"/>
    </source>
</evidence>
<name>A0A842HE50_9BACT</name>
<dbReference type="AlphaFoldDB" id="A0A842HE50"/>
<feature type="chain" id="PRO_5032677744" evidence="2">
    <location>
        <begin position="20"/>
        <end position="264"/>
    </location>
</feature>
<keyword evidence="2" id="KW-0732">Signal</keyword>
<keyword evidence="1" id="KW-0812">Transmembrane</keyword>
<feature type="domain" description="Ice-binding protein C-terminal" evidence="3">
    <location>
        <begin position="238"/>
        <end position="261"/>
    </location>
</feature>
<keyword evidence="5" id="KW-1185">Reference proteome</keyword>
<evidence type="ECO:0000256" key="1">
    <source>
        <dbReference type="SAM" id="Phobius"/>
    </source>
</evidence>
<keyword evidence="1" id="KW-1133">Transmembrane helix</keyword>
<gene>
    <name evidence="4" type="ORF">H5P28_11300</name>
</gene>
<reference evidence="4 5" key="1">
    <citation type="submission" date="2020-07" db="EMBL/GenBank/DDBJ databases">
        <authorList>
            <person name="Feng X."/>
        </authorList>
    </citation>
    <scope>NUCLEOTIDE SEQUENCE [LARGE SCALE GENOMIC DNA]</scope>
    <source>
        <strain evidence="4 5">JCM31066</strain>
    </source>
</reference>
<dbReference type="InterPro" id="IPR013424">
    <property type="entry name" value="Ice-binding_C"/>
</dbReference>
<evidence type="ECO:0000259" key="3">
    <source>
        <dbReference type="Pfam" id="PF07589"/>
    </source>
</evidence>
<comment type="caution">
    <text evidence="4">The sequence shown here is derived from an EMBL/GenBank/DDBJ whole genome shotgun (WGS) entry which is preliminary data.</text>
</comment>
<keyword evidence="1" id="KW-0472">Membrane</keyword>
<evidence type="ECO:0000256" key="2">
    <source>
        <dbReference type="SAM" id="SignalP"/>
    </source>
</evidence>
<proteinExistence type="predicted"/>
<organism evidence="4 5">
    <name type="scientific">Ruficoccus amylovorans</name>
    <dbReference type="NCBI Taxonomy" id="1804625"/>
    <lineage>
        <taxon>Bacteria</taxon>
        <taxon>Pseudomonadati</taxon>
        <taxon>Verrucomicrobiota</taxon>
        <taxon>Opitutia</taxon>
        <taxon>Puniceicoccales</taxon>
        <taxon>Cerasicoccaceae</taxon>
        <taxon>Ruficoccus</taxon>
    </lineage>
</organism>
<dbReference type="Pfam" id="PF07589">
    <property type="entry name" value="PEP-CTERM"/>
    <property type="match status" value="1"/>
</dbReference>
<accession>A0A842HE50</accession>
<feature type="transmembrane region" description="Helical" evidence="1">
    <location>
        <begin position="241"/>
        <end position="258"/>
    </location>
</feature>